<evidence type="ECO:0000259" key="16">
    <source>
        <dbReference type="PROSITE" id="PS51198"/>
    </source>
</evidence>
<feature type="region of interest" description="Disordered" evidence="15">
    <location>
        <begin position="307"/>
        <end position="450"/>
    </location>
</feature>
<keyword evidence="10" id="KW-0413">Isomerase</keyword>
<feature type="compositionally biased region" description="Basic and acidic residues" evidence="15">
    <location>
        <begin position="1035"/>
        <end position="1049"/>
    </location>
</feature>
<dbReference type="EMBL" id="AP026978">
    <property type="protein sequence ID" value="BDT98031.1"/>
    <property type="molecule type" value="Genomic_DNA"/>
</dbReference>
<dbReference type="Proteomes" id="UP001317870">
    <property type="component" value="Chromosome"/>
</dbReference>
<keyword evidence="9" id="KW-0234">DNA repair</keyword>
<keyword evidence="8" id="KW-0238">DNA-binding</keyword>
<feature type="compositionally biased region" description="Polar residues" evidence="15">
    <location>
        <begin position="358"/>
        <end position="368"/>
    </location>
</feature>
<dbReference type="PROSITE" id="PS51198">
    <property type="entry name" value="UVRD_HELICASE_ATP_BIND"/>
    <property type="match status" value="1"/>
</dbReference>
<keyword evidence="3" id="KW-0227">DNA damage</keyword>
<feature type="region of interest" description="Disordered" evidence="15">
    <location>
        <begin position="986"/>
        <end position="1018"/>
    </location>
</feature>
<dbReference type="InterPro" id="IPR014017">
    <property type="entry name" value="DNA_helicase_UvrD-like_C"/>
</dbReference>
<evidence type="ECO:0000256" key="3">
    <source>
        <dbReference type="ARBA" id="ARBA00022763"/>
    </source>
</evidence>
<accession>A0ABM8CT01</accession>
<keyword evidence="19" id="KW-1185">Reference proteome</keyword>
<feature type="domain" description="UvrD-like helicase C-terminal" evidence="17">
    <location>
        <begin position="524"/>
        <end position="847"/>
    </location>
</feature>
<dbReference type="SUPFAM" id="SSF52980">
    <property type="entry name" value="Restriction endonuclease-like"/>
    <property type="match status" value="1"/>
</dbReference>
<evidence type="ECO:0000256" key="15">
    <source>
        <dbReference type="SAM" id="MobiDB-lite"/>
    </source>
</evidence>
<dbReference type="InterPro" id="IPR027417">
    <property type="entry name" value="P-loop_NTPase"/>
</dbReference>
<dbReference type="Pfam" id="PF00580">
    <property type="entry name" value="UvrD-helicase"/>
    <property type="match status" value="2"/>
</dbReference>
<dbReference type="PANTHER" id="PTHR11070">
    <property type="entry name" value="UVRD / RECB / PCRA DNA HELICASE FAMILY MEMBER"/>
    <property type="match status" value="1"/>
</dbReference>
<keyword evidence="5 14" id="KW-0347">Helicase</keyword>
<organism evidence="18 19">
    <name type="scientific">Nocardia sputorum</name>
    <dbReference type="NCBI Taxonomy" id="2984338"/>
    <lineage>
        <taxon>Bacteria</taxon>
        <taxon>Bacillati</taxon>
        <taxon>Actinomycetota</taxon>
        <taxon>Actinomycetes</taxon>
        <taxon>Mycobacteriales</taxon>
        <taxon>Nocardiaceae</taxon>
        <taxon>Nocardia</taxon>
    </lineage>
</organism>
<evidence type="ECO:0000256" key="2">
    <source>
        <dbReference type="ARBA" id="ARBA00022741"/>
    </source>
</evidence>
<evidence type="ECO:0000256" key="6">
    <source>
        <dbReference type="ARBA" id="ARBA00022839"/>
    </source>
</evidence>
<feature type="domain" description="UvrD-like helicase ATP-binding" evidence="16">
    <location>
        <begin position="17"/>
        <end position="523"/>
    </location>
</feature>
<dbReference type="Pfam" id="PF12705">
    <property type="entry name" value="PDDEXK_1"/>
    <property type="match status" value="1"/>
</dbReference>
<evidence type="ECO:0000313" key="19">
    <source>
        <dbReference type="Proteomes" id="UP001317870"/>
    </source>
</evidence>
<dbReference type="PANTHER" id="PTHR11070:SF55">
    <property type="entry name" value="DNA 3'-5' HELICASE"/>
    <property type="match status" value="1"/>
</dbReference>
<name>A0ABM8CT01_9NOCA</name>
<dbReference type="PROSITE" id="PS51217">
    <property type="entry name" value="UVRD_HELICASE_CTER"/>
    <property type="match status" value="1"/>
</dbReference>
<protein>
    <recommendedName>
        <fullName evidence="12">DNA 3'-5' helicase</fullName>
        <ecNumber evidence="12">5.6.2.4</ecNumber>
    </recommendedName>
</protein>
<keyword evidence="7 14" id="KW-0067">ATP-binding</keyword>
<evidence type="ECO:0000256" key="11">
    <source>
        <dbReference type="ARBA" id="ARBA00034617"/>
    </source>
</evidence>
<evidence type="ECO:0000256" key="1">
    <source>
        <dbReference type="ARBA" id="ARBA00022722"/>
    </source>
</evidence>
<evidence type="ECO:0000256" key="10">
    <source>
        <dbReference type="ARBA" id="ARBA00023235"/>
    </source>
</evidence>
<dbReference type="InterPro" id="IPR014016">
    <property type="entry name" value="UvrD-like_ATP-bd"/>
</dbReference>
<feature type="compositionally biased region" description="Low complexity" evidence="15">
    <location>
        <begin position="316"/>
        <end position="332"/>
    </location>
</feature>
<dbReference type="RefSeq" id="WP_281878003.1">
    <property type="nucleotide sequence ID" value="NZ_AP026978.1"/>
</dbReference>
<comment type="catalytic activity">
    <reaction evidence="13">
        <text>ATP + H2O = ADP + phosphate + H(+)</text>
        <dbReference type="Rhea" id="RHEA:13065"/>
        <dbReference type="ChEBI" id="CHEBI:15377"/>
        <dbReference type="ChEBI" id="CHEBI:15378"/>
        <dbReference type="ChEBI" id="CHEBI:30616"/>
        <dbReference type="ChEBI" id="CHEBI:43474"/>
        <dbReference type="ChEBI" id="CHEBI:456216"/>
        <dbReference type="EC" id="5.6.2.4"/>
    </reaction>
</comment>
<evidence type="ECO:0000256" key="12">
    <source>
        <dbReference type="ARBA" id="ARBA00034808"/>
    </source>
</evidence>
<keyword evidence="1" id="KW-0540">Nuclease</keyword>
<dbReference type="InterPro" id="IPR000212">
    <property type="entry name" value="DNA_helicase_UvrD/REP"/>
</dbReference>
<evidence type="ECO:0000256" key="4">
    <source>
        <dbReference type="ARBA" id="ARBA00022801"/>
    </source>
</evidence>
<evidence type="ECO:0000256" key="13">
    <source>
        <dbReference type="ARBA" id="ARBA00048988"/>
    </source>
</evidence>
<feature type="binding site" evidence="14">
    <location>
        <begin position="38"/>
        <end position="45"/>
    </location>
    <ligand>
        <name>ATP</name>
        <dbReference type="ChEBI" id="CHEBI:30616"/>
    </ligand>
</feature>
<evidence type="ECO:0000259" key="17">
    <source>
        <dbReference type="PROSITE" id="PS51217"/>
    </source>
</evidence>
<dbReference type="Gene3D" id="3.40.50.300">
    <property type="entry name" value="P-loop containing nucleotide triphosphate hydrolases"/>
    <property type="match status" value="5"/>
</dbReference>
<keyword evidence="4 14" id="KW-0378">Hydrolase</keyword>
<feature type="region of interest" description="Disordered" evidence="15">
    <location>
        <begin position="1035"/>
        <end position="1100"/>
    </location>
</feature>
<evidence type="ECO:0000256" key="7">
    <source>
        <dbReference type="ARBA" id="ARBA00022840"/>
    </source>
</evidence>
<dbReference type="InterPro" id="IPR011604">
    <property type="entry name" value="PDDEXK-like_dom_sf"/>
</dbReference>
<keyword evidence="6" id="KW-0269">Exonuclease</keyword>
<evidence type="ECO:0000256" key="9">
    <source>
        <dbReference type="ARBA" id="ARBA00023204"/>
    </source>
</evidence>
<keyword evidence="2 14" id="KW-0547">Nucleotide-binding</keyword>
<dbReference type="EC" id="5.6.2.4" evidence="12"/>
<comment type="catalytic activity">
    <reaction evidence="11">
        <text>Couples ATP hydrolysis with the unwinding of duplex DNA by translocating in the 3'-5' direction.</text>
        <dbReference type="EC" id="5.6.2.4"/>
    </reaction>
</comment>
<feature type="compositionally biased region" description="Basic and acidic residues" evidence="15">
    <location>
        <begin position="1009"/>
        <end position="1018"/>
    </location>
</feature>
<dbReference type="Gene3D" id="1.10.486.10">
    <property type="entry name" value="PCRA, domain 4"/>
    <property type="match status" value="1"/>
</dbReference>
<proteinExistence type="predicted"/>
<dbReference type="Pfam" id="PF13361">
    <property type="entry name" value="UvrD_C"/>
    <property type="match status" value="1"/>
</dbReference>
<dbReference type="InterPro" id="IPR011335">
    <property type="entry name" value="Restrct_endonuc-II-like"/>
</dbReference>
<evidence type="ECO:0000313" key="18">
    <source>
        <dbReference type="EMBL" id="BDT98031.1"/>
    </source>
</evidence>
<sequence>MTGRVTPQQLAQALGLPPPTEEQAAVIAAPPGPTLVVAGAGAGKTETMAARVVWMVANGLVLPDEVLGLTFTRKAAQQLTARIRTRLARLAGAPLLRELDPSGRLRAQLTGAEPEISTYHSYAGRLLTEHGLLLPVEPSATLLTETQLWQLAHQVVRTWDGDLETERTPVSVTEAVLALSGQLAEHLVEPEDLAEAHTELAKLVYTLPAGPRQRGGPSQTLLNIVQVQRERVALLPLVQELAEALRRRGALDFGAQMSLAARLAAEHPEVAAAERARFRLVLLDEYQDTGHAQRVLLAALFGGAPDPAASTQATHGDLAAAGGRDSADADVSADVRRSTHPGAHGGERESRGAANGSDAPTASTSARSGAQKAHLEPSTGQLWSSDDARAPATDRLAPDSRAQQPVEGKRDPNVPPATSFSRTADTRAGDTPQRGPDGDTDSEGQPRFAGAHDPHAALRRRDQTPPPHQAQRLAVTAVGDPMQSIYGWRGASAANLPRFATDFPSAPGVPAPTLALLTSWRNPPEALALANLVADPLRRKALEGGGVTVDALRAKPDAGPGVVALALTETVAAEREWVAERIAAEWAARRAAQQQPPTSAVLVRRNADAAPLAEALRGQGLPVEIVGLGGLLATPEVADIVATLRLIAEPGSGSAGMRVLTGARWRIGVADIAALARRARDLSIRRPGSEGPAEITDGAALDEALREVAPEPAEQAGLADAIADPGPAENYSPAGFARIEALGRELAALRERSGQPLAELVADVERTIGVGVETQTRRAMAGAGAGREHLDAFAEVVAGYAADTGASLGGLLAFLAAAEEVENGLEPGEVEVAKDRVQVLTVHAAKGLEWEIVAVPHVVEGVFPSKVGSGTWLGALAELPTSLRGDRQQEDAAEGVPVLDLTDLYDRADLDRAIKAHKEALERRRIDEERRLFYVALTRTERALLVSAHYWAETGSSPKGPSDFLLELKHANDDTGSPAHGVLTIDRWDDPPAADAVNPFTDNPATAEWPRDPLSTRRDPIEQGAALVRAALADLRTRPADAGRDDREPGAGPNRRTRSRSAPADYEPGFLDEPPSYPSPDAPKPADEPFYYPPDDDYPPDDFADFAATEYADPYADIEPYFGPGPDPVEEYLSDDRAFAATGFAPPPPEDPYRPAHIQPDPDLDDPEGWAADVDALLAEHQDAATAAGEVELPGQIAATALVELRADPARLAARLRRPLPYPPNPLARRGTAFHAWVQRWFGSTRLLGLDELPGAADSGAADAGLDAELTAMQQAFLNSRWADRSPIEVEIPFETSIAGTVIRGRMDAVFAEPGGRWIVVDWKTGAEPSAAEEPAVAMQLAVYRLAWARLMAAREGRPEHEMLHRIGAAFHYVRTGRTIAPVNLAGPEELAELIRNAAPAGSPPAPE</sequence>
<dbReference type="InterPro" id="IPR038726">
    <property type="entry name" value="PDDEXK_AddAB-type"/>
</dbReference>
<dbReference type="SUPFAM" id="SSF52540">
    <property type="entry name" value="P-loop containing nucleoside triphosphate hydrolases"/>
    <property type="match status" value="3"/>
</dbReference>
<evidence type="ECO:0000256" key="14">
    <source>
        <dbReference type="PROSITE-ProRule" id="PRU00560"/>
    </source>
</evidence>
<dbReference type="Gene3D" id="3.90.320.10">
    <property type="match status" value="1"/>
</dbReference>
<gene>
    <name evidence="18" type="ORF">IFM12276_10600</name>
</gene>
<evidence type="ECO:0000256" key="5">
    <source>
        <dbReference type="ARBA" id="ARBA00022806"/>
    </source>
</evidence>
<evidence type="ECO:0000256" key="8">
    <source>
        <dbReference type="ARBA" id="ARBA00023125"/>
    </source>
</evidence>
<reference evidence="18 19" key="1">
    <citation type="submission" date="2022-11" db="EMBL/GenBank/DDBJ databases">
        <title>Genome Sequencing of Nocardia sp. ON39_IFM12276 and assembly.</title>
        <authorList>
            <person name="Shimojima M."/>
            <person name="Toyokawa M."/>
            <person name="Uesaka K."/>
        </authorList>
    </citation>
    <scope>NUCLEOTIDE SEQUENCE [LARGE SCALE GENOMIC DNA]</scope>
    <source>
        <strain evidence="18 19">IFM 12276</strain>
    </source>
</reference>